<dbReference type="Proteomes" id="UP000218209">
    <property type="component" value="Unassembled WGS sequence"/>
</dbReference>
<gene>
    <name evidence="1" type="ORF">BU14_1659s0002</name>
</gene>
<dbReference type="Gene3D" id="3.40.50.300">
    <property type="entry name" value="P-loop containing nucleotide triphosphate hydrolases"/>
    <property type="match status" value="1"/>
</dbReference>
<dbReference type="PANTHER" id="PTHR36978:SF4">
    <property type="entry name" value="P-LOOP CONTAINING NUCLEOSIDE TRIPHOSPHATE HYDROLASE PROTEIN"/>
    <property type="match status" value="1"/>
</dbReference>
<dbReference type="InterPro" id="IPR040632">
    <property type="entry name" value="Sulfotransfer_4"/>
</dbReference>
<proteinExistence type="predicted"/>
<dbReference type="Pfam" id="PF17784">
    <property type="entry name" value="Sulfotransfer_4"/>
    <property type="match status" value="1"/>
</dbReference>
<dbReference type="EMBL" id="KV919641">
    <property type="protein sequence ID" value="OSX69289.1"/>
    <property type="molecule type" value="Genomic_DNA"/>
</dbReference>
<sequence length="269" mass="28503">MTPAPPKSIKVIGAGFGRTGTLSLQTALQILYGAPCYHMSNVMFPTNPEFLGDLYAWDAAAAAGTSPDWSALLDARGCVAAVDFPTCLFYKELAERYPDAKVVLTVHSSASWLASFQRLTDTVARSTRLTWFLPRMAVARRWLSALIFGPVLGSPAAMADGTLDAAAAVAAFEAHNAGVVRAFPPERLLVLELGAGWEPLCAFLGLPVPDVPYPRVNQGVNMRTEFRRRLVNVTLSTVRASPVARGVAAAAVAVAVAVGIAYTTGRLGA</sequence>
<reference evidence="1 2" key="1">
    <citation type="submission" date="2017-03" db="EMBL/GenBank/DDBJ databases">
        <title>WGS assembly of Porphyra umbilicalis.</title>
        <authorList>
            <person name="Brawley S.H."/>
            <person name="Blouin N.A."/>
            <person name="Ficko-Blean E."/>
            <person name="Wheeler G.L."/>
            <person name="Lohr M."/>
            <person name="Goodson H.V."/>
            <person name="Jenkins J.W."/>
            <person name="Blaby-Haas C.E."/>
            <person name="Helliwell K.E."/>
            <person name="Chan C."/>
            <person name="Marriage T."/>
            <person name="Bhattacharya D."/>
            <person name="Klein A.S."/>
            <person name="Badis Y."/>
            <person name="Brodie J."/>
            <person name="Cao Y."/>
            <person name="Collen J."/>
            <person name="Dittami S.M."/>
            <person name="Gachon C.M."/>
            <person name="Green B.R."/>
            <person name="Karpowicz S."/>
            <person name="Kim J.W."/>
            <person name="Kudahl U."/>
            <person name="Lin S."/>
            <person name="Michel G."/>
            <person name="Mittag M."/>
            <person name="Olson B.J."/>
            <person name="Pangilinan J."/>
            <person name="Peng Y."/>
            <person name="Qiu H."/>
            <person name="Shu S."/>
            <person name="Singer J.T."/>
            <person name="Smith A.G."/>
            <person name="Sprecher B.N."/>
            <person name="Wagner V."/>
            <person name="Wang W."/>
            <person name="Wang Z.-Y."/>
            <person name="Yan J."/>
            <person name="Yarish C."/>
            <person name="Zoeuner-Riek S."/>
            <person name="Zhuang Y."/>
            <person name="Zou Y."/>
            <person name="Lindquist E.A."/>
            <person name="Grimwood J."/>
            <person name="Barry K."/>
            <person name="Rokhsar D.S."/>
            <person name="Schmutz J."/>
            <person name="Stiller J.W."/>
            <person name="Grossman A.R."/>
            <person name="Prochnik S.E."/>
        </authorList>
    </citation>
    <scope>NUCLEOTIDE SEQUENCE [LARGE SCALE GENOMIC DNA]</scope>
    <source>
        <strain evidence="1">4086291</strain>
    </source>
</reference>
<dbReference type="AlphaFoldDB" id="A0A1X6NKX7"/>
<dbReference type="InterPro" id="IPR027417">
    <property type="entry name" value="P-loop_NTPase"/>
</dbReference>
<accession>A0A1X6NKX7</accession>
<organism evidence="1 2">
    <name type="scientific">Porphyra umbilicalis</name>
    <name type="common">Purple laver</name>
    <name type="synonym">Red alga</name>
    <dbReference type="NCBI Taxonomy" id="2786"/>
    <lineage>
        <taxon>Eukaryota</taxon>
        <taxon>Rhodophyta</taxon>
        <taxon>Bangiophyceae</taxon>
        <taxon>Bangiales</taxon>
        <taxon>Bangiaceae</taxon>
        <taxon>Porphyra</taxon>
    </lineage>
</organism>
<keyword evidence="2" id="KW-1185">Reference proteome</keyword>
<protein>
    <recommendedName>
        <fullName evidence="3">Sulfotransferase domain-containing protein</fullName>
    </recommendedName>
</protein>
<dbReference type="OrthoDB" id="408152at2759"/>
<evidence type="ECO:0008006" key="3">
    <source>
        <dbReference type="Google" id="ProtNLM"/>
    </source>
</evidence>
<dbReference type="PANTHER" id="PTHR36978">
    <property type="entry name" value="P-LOOP CONTAINING NUCLEOTIDE TRIPHOSPHATE HYDROLASE"/>
    <property type="match status" value="1"/>
</dbReference>
<name>A0A1X6NKX7_PORUM</name>
<evidence type="ECO:0000313" key="1">
    <source>
        <dbReference type="EMBL" id="OSX69289.1"/>
    </source>
</evidence>
<dbReference type="SUPFAM" id="SSF52540">
    <property type="entry name" value="P-loop containing nucleoside triphosphate hydrolases"/>
    <property type="match status" value="1"/>
</dbReference>
<evidence type="ECO:0000313" key="2">
    <source>
        <dbReference type="Proteomes" id="UP000218209"/>
    </source>
</evidence>